<gene>
    <name evidence="2" type="ORF">PX52LOC_00168</name>
</gene>
<evidence type="ECO:0000313" key="2">
    <source>
        <dbReference type="EMBL" id="QEL13314.1"/>
    </source>
</evidence>
<proteinExistence type="predicted"/>
<dbReference type="PROSITE" id="PS51257">
    <property type="entry name" value="PROKAR_LIPOPROTEIN"/>
    <property type="match status" value="1"/>
</dbReference>
<protein>
    <submittedName>
        <fullName evidence="2">Uncharacterized protein</fullName>
    </submittedName>
</protein>
<dbReference type="Proteomes" id="UP000324974">
    <property type="component" value="Chromosome"/>
</dbReference>
<dbReference type="KEGG" id="lrs:PX52LOC_00168"/>
<accession>A0A5C1A853</accession>
<evidence type="ECO:0000256" key="1">
    <source>
        <dbReference type="SAM" id="MobiDB-lite"/>
    </source>
</evidence>
<name>A0A5C1A853_9BACT</name>
<keyword evidence="3" id="KW-1185">Reference proteome</keyword>
<dbReference type="AlphaFoldDB" id="A0A5C1A853"/>
<dbReference type="EMBL" id="CP042425">
    <property type="protein sequence ID" value="QEL13314.1"/>
    <property type="molecule type" value="Genomic_DNA"/>
</dbReference>
<evidence type="ECO:0000313" key="3">
    <source>
        <dbReference type="Proteomes" id="UP000324974"/>
    </source>
</evidence>
<sequence length="230" mass="24493">MRAFHVVFIVVALLASVGCTGVPGKSPLKTFDQSLGSTAALARPQAPLSSSDSNFASGNQRSGATAVSGGAFPADNPPPAGGRSTWDGLTPPEPSTRTAPPLPIAPDPHTRATPTVTGRTLALNPAENGTDRAVELARKIEQLQAENKALQSRIAALEQNATTREEATAESLREVEAATVEVIRSKNELKAYKKAVLVLKDQIRQTEREEVETLKLIVTELEKLLEEPKE</sequence>
<reference evidence="3" key="1">
    <citation type="submission" date="2019-08" db="EMBL/GenBank/DDBJ databases">
        <title>Limnoglobus roseus gen. nov., sp. nov., a novel freshwater planctomycete with a giant genome from the family Gemmataceae.</title>
        <authorList>
            <person name="Kulichevskaya I.S."/>
            <person name="Naumoff D.G."/>
            <person name="Miroshnikov K."/>
            <person name="Ivanova A."/>
            <person name="Philippov D.A."/>
            <person name="Hakobyan A."/>
            <person name="Rijpstra I.C."/>
            <person name="Sinninghe Damste J.S."/>
            <person name="Liesack W."/>
            <person name="Dedysh S.N."/>
        </authorList>
    </citation>
    <scope>NUCLEOTIDE SEQUENCE [LARGE SCALE GENOMIC DNA]</scope>
    <source>
        <strain evidence="3">PX52</strain>
    </source>
</reference>
<feature type="compositionally biased region" description="Polar residues" evidence="1">
    <location>
        <begin position="47"/>
        <end position="65"/>
    </location>
</feature>
<dbReference type="RefSeq" id="WP_149108293.1">
    <property type="nucleotide sequence ID" value="NZ_CP042425.1"/>
</dbReference>
<organism evidence="2 3">
    <name type="scientific">Limnoglobus roseus</name>
    <dbReference type="NCBI Taxonomy" id="2598579"/>
    <lineage>
        <taxon>Bacteria</taxon>
        <taxon>Pseudomonadati</taxon>
        <taxon>Planctomycetota</taxon>
        <taxon>Planctomycetia</taxon>
        <taxon>Gemmatales</taxon>
        <taxon>Gemmataceae</taxon>
        <taxon>Limnoglobus</taxon>
    </lineage>
</organism>
<feature type="region of interest" description="Disordered" evidence="1">
    <location>
        <begin position="42"/>
        <end position="129"/>
    </location>
</feature>